<feature type="region of interest" description="Disordered" evidence="1">
    <location>
        <begin position="79"/>
        <end position="127"/>
    </location>
</feature>
<evidence type="ECO:0008006" key="5">
    <source>
        <dbReference type="Google" id="ProtNLM"/>
    </source>
</evidence>
<dbReference type="InterPro" id="IPR021449">
    <property type="entry name" value="DUF3099"/>
</dbReference>
<dbReference type="RefSeq" id="WP_344245757.1">
    <property type="nucleotide sequence ID" value="NZ_BAAAHH010000040.1"/>
</dbReference>
<keyword evidence="4" id="KW-1185">Reference proteome</keyword>
<keyword evidence="2" id="KW-1133">Transmembrane helix</keyword>
<evidence type="ECO:0000256" key="1">
    <source>
        <dbReference type="SAM" id="MobiDB-lite"/>
    </source>
</evidence>
<evidence type="ECO:0000256" key="2">
    <source>
        <dbReference type="SAM" id="Phobius"/>
    </source>
</evidence>
<dbReference type="Pfam" id="PF11298">
    <property type="entry name" value="DUF3099"/>
    <property type="match status" value="1"/>
</dbReference>
<dbReference type="EMBL" id="BAAAHH010000040">
    <property type="protein sequence ID" value="GAA0965873.1"/>
    <property type="molecule type" value="Genomic_DNA"/>
</dbReference>
<keyword evidence="2" id="KW-0472">Membrane</keyword>
<evidence type="ECO:0000313" key="3">
    <source>
        <dbReference type="EMBL" id="GAA0965873.1"/>
    </source>
</evidence>
<feature type="transmembrane region" description="Helical" evidence="2">
    <location>
        <begin position="32"/>
        <end position="50"/>
    </location>
</feature>
<name>A0ABP4CFI7_9ACTN</name>
<accession>A0ABP4CFI7</accession>
<evidence type="ECO:0000313" key="4">
    <source>
        <dbReference type="Proteomes" id="UP001500665"/>
    </source>
</evidence>
<sequence>MRALSRRKTTVYTVTDASRPLSEDVDERQRHYLISMGIRLACLLLAVVLWGRIHPVLLGLLLVGAILLPYTAVVFANGGRKPPRDGGPAELFDQRAVPAPPPPPQAFRKDAPAADQADSGVSSETSP</sequence>
<feature type="transmembrane region" description="Helical" evidence="2">
    <location>
        <begin position="56"/>
        <end position="76"/>
    </location>
</feature>
<proteinExistence type="predicted"/>
<protein>
    <recommendedName>
        <fullName evidence="5">DUF3099 family protein</fullName>
    </recommendedName>
</protein>
<dbReference type="Proteomes" id="UP001500665">
    <property type="component" value="Unassembled WGS sequence"/>
</dbReference>
<comment type="caution">
    <text evidence="3">The sequence shown here is derived from an EMBL/GenBank/DDBJ whole genome shotgun (WGS) entry which is preliminary data.</text>
</comment>
<keyword evidence="2" id="KW-0812">Transmembrane</keyword>
<gene>
    <name evidence="3" type="ORF">GCM10009550_67030</name>
</gene>
<reference evidence="4" key="1">
    <citation type="journal article" date="2019" name="Int. J. Syst. Evol. Microbiol.">
        <title>The Global Catalogue of Microorganisms (GCM) 10K type strain sequencing project: providing services to taxonomists for standard genome sequencing and annotation.</title>
        <authorList>
            <consortium name="The Broad Institute Genomics Platform"/>
            <consortium name="The Broad Institute Genome Sequencing Center for Infectious Disease"/>
            <person name="Wu L."/>
            <person name="Ma J."/>
        </authorList>
    </citation>
    <scope>NUCLEOTIDE SEQUENCE [LARGE SCALE GENOMIC DNA]</scope>
    <source>
        <strain evidence="4">JCM 10696</strain>
    </source>
</reference>
<organism evidence="3 4">
    <name type="scientific">Actinocorallia libanotica</name>
    <dbReference type="NCBI Taxonomy" id="46162"/>
    <lineage>
        <taxon>Bacteria</taxon>
        <taxon>Bacillati</taxon>
        <taxon>Actinomycetota</taxon>
        <taxon>Actinomycetes</taxon>
        <taxon>Streptosporangiales</taxon>
        <taxon>Thermomonosporaceae</taxon>
        <taxon>Actinocorallia</taxon>
    </lineage>
</organism>